<gene>
    <name evidence="2" type="ORF">SPRG_09882</name>
</gene>
<feature type="region of interest" description="Disordered" evidence="1">
    <location>
        <begin position="1"/>
        <end position="30"/>
    </location>
</feature>
<name>A0A067CCJ4_SAPPC</name>
<sequence>MLRPSSTRDLRPVTPDALSSDGPETPDPAAPRRLALRRQSSVTVPHAIKCLCSKRLVAKGADVSLCPMHAIDYMADLPMDRPKLACIPPEANIKSLPPFVVGEQVVLLGGVPSSSSSSPPKSPLKKLLGFEHWRSTVRIASDAAYCTDGTFSIQTADGSIYDGISSMRLESTTKAATDVTPRYVDKLILKLVPFSCRL</sequence>
<dbReference type="EMBL" id="KK583244">
    <property type="protein sequence ID" value="KDO24246.1"/>
    <property type="molecule type" value="Genomic_DNA"/>
</dbReference>
<dbReference type="VEuPathDB" id="FungiDB:SPRG_09882"/>
<dbReference type="AlphaFoldDB" id="A0A067CCJ4"/>
<evidence type="ECO:0000313" key="2">
    <source>
        <dbReference type="EMBL" id="KDO24246.1"/>
    </source>
</evidence>
<dbReference type="KEGG" id="spar:SPRG_09882"/>
<evidence type="ECO:0000313" key="3">
    <source>
        <dbReference type="Proteomes" id="UP000030745"/>
    </source>
</evidence>
<organism evidence="2 3">
    <name type="scientific">Saprolegnia parasitica (strain CBS 223.65)</name>
    <dbReference type="NCBI Taxonomy" id="695850"/>
    <lineage>
        <taxon>Eukaryota</taxon>
        <taxon>Sar</taxon>
        <taxon>Stramenopiles</taxon>
        <taxon>Oomycota</taxon>
        <taxon>Saprolegniomycetes</taxon>
        <taxon>Saprolegniales</taxon>
        <taxon>Saprolegniaceae</taxon>
        <taxon>Saprolegnia</taxon>
    </lineage>
</organism>
<proteinExistence type="predicted"/>
<keyword evidence="3" id="KW-1185">Reference proteome</keyword>
<accession>A0A067CCJ4</accession>
<dbReference type="OrthoDB" id="433738at2759"/>
<dbReference type="GeneID" id="24132027"/>
<feature type="compositionally biased region" description="Basic and acidic residues" evidence="1">
    <location>
        <begin position="1"/>
        <end position="11"/>
    </location>
</feature>
<evidence type="ECO:0000256" key="1">
    <source>
        <dbReference type="SAM" id="MobiDB-lite"/>
    </source>
</evidence>
<dbReference type="RefSeq" id="XP_012205022.1">
    <property type="nucleotide sequence ID" value="XM_012349632.1"/>
</dbReference>
<dbReference type="Proteomes" id="UP000030745">
    <property type="component" value="Unassembled WGS sequence"/>
</dbReference>
<reference evidence="2 3" key="1">
    <citation type="journal article" date="2013" name="PLoS Genet.">
        <title>Distinctive expansion of potential virulence genes in the genome of the oomycete fish pathogen Saprolegnia parasitica.</title>
        <authorList>
            <person name="Jiang R.H."/>
            <person name="de Bruijn I."/>
            <person name="Haas B.J."/>
            <person name="Belmonte R."/>
            <person name="Lobach L."/>
            <person name="Christie J."/>
            <person name="van den Ackerveken G."/>
            <person name="Bottin A."/>
            <person name="Bulone V."/>
            <person name="Diaz-Moreno S.M."/>
            <person name="Dumas B."/>
            <person name="Fan L."/>
            <person name="Gaulin E."/>
            <person name="Govers F."/>
            <person name="Grenville-Briggs L.J."/>
            <person name="Horner N.R."/>
            <person name="Levin J.Z."/>
            <person name="Mammella M."/>
            <person name="Meijer H.J."/>
            <person name="Morris P."/>
            <person name="Nusbaum C."/>
            <person name="Oome S."/>
            <person name="Phillips A.J."/>
            <person name="van Rooyen D."/>
            <person name="Rzeszutek E."/>
            <person name="Saraiva M."/>
            <person name="Secombes C.J."/>
            <person name="Seidl M.F."/>
            <person name="Snel B."/>
            <person name="Stassen J.H."/>
            <person name="Sykes S."/>
            <person name="Tripathy S."/>
            <person name="van den Berg H."/>
            <person name="Vega-Arreguin J.C."/>
            <person name="Wawra S."/>
            <person name="Young S.K."/>
            <person name="Zeng Q."/>
            <person name="Dieguez-Uribeondo J."/>
            <person name="Russ C."/>
            <person name="Tyler B.M."/>
            <person name="van West P."/>
        </authorList>
    </citation>
    <scope>NUCLEOTIDE SEQUENCE [LARGE SCALE GENOMIC DNA]</scope>
    <source>
        <strain evidence="2 3">CBS 223.65</strain>
    </source>
</reference>
<protein>
    <submittedName>
        <fullName evidence="2">Uncharacterized protein</fullName>
    </submittedName>
</protein>